<evidence type="ECO:0000256" key="5">
    <source>
        <dbReference type="SAM" id="MobiDB-lite"/>
    </source>
</evidence>
<dbReference type="PANTHER" id="PTHR12131:SF24">
    <property type="entry name" value="DEXH-BOX ATP-DEPENDENT RNA HELICASE DEXH11"/>
    <property type="match status" value="1"/>
</dbReference>
<protein>
    <submittedName>
        <fullName evidence="7">P-loop containing nucleoside triphosphate hydrolase protein</fullName>
    </submittedName>
</protein>
<dbReference type="InterPro" id="IPR050699">
    <property type="entry name" value="RNA-DNA_Helicase"/>
</dbReference>
<accession>A0ABQ7GFI5</accession>
<evidence type="ECO:0000256" key="1">
    <source>
        <dbReference type="ARBA" id="ARBA00022741"/>
    </source>
</evidence>
<feature type="compositionally biased region" description="Basic and acidic residues" evidence="5">
    <location>
        <begin position="295"/>
        <end position="306"/>
    </location>
</feature>
<feature type="compositionally biased region" description="Low complexity" evidence="5">
    <location>
        <begin position="308"/>
        <end position="322"/>
    </location>
</feature>
<evidence type="ECO:0000256" key="2">
    <source>
        <dbReference type="ARBA" id="ARBA00022801"/>
    </source>
</evidence>
<dbReference type="InterPro" id="IPR027417">
    <property type="entry name" value="P-loop_NTPase"/>
</dbReference>
<keyword evidence="3" id="KW-0347">Helicase</keyword>
<comment type="caution">
    <text evidence="7">The sequence shown here is derived from an EMBL/GenBank/DDBJ whole genome shotgun (WGS) entry which is preliminary data.</text>
</comment>
<gene>
    <name evidence="7" type="ORF">DUNSADRAFT_10370</name>
</gene>
<dbReference type="SUPFAM" id="SSF52540">
    <property type="entry name" value="P-loop containing nucleoside triphosphate hydrolases"/>
    <property type="match status" value="1"/>
</dbReference>
<evidence type="ECO:0000313" key="7">
    <source>
        <dbReference type="EMBL" id="KAF5833367.1"/>
    </source>
</evidence>
<dbReference type="GO" id="GO:0016787">
    <property type="term" value="F:hydrolase activity"/>
    <property type="evidence" value="ECO:0007669"/>
    <property type="project" value="UniProtKB-KW"/>
</dbReference>
<reference evidence="7" key="1">
    <citation type="submission" date="2017-08" db="EMBL/GenBank/DDBJ databases">
        <authorList>
            <person name="Polle J.E."/>
            <person name="Barry K."/>
            <person name="Cushman J."/>
            <person name="Schmutz J."/>
            <person name="Tran D."/>
            <person name="Hathwaick L.T."/>
            <person name="Yim W.C."/>
            <person name="Jenkins J."/>
            <person name="Mckie-Krisberg Z.M."/>
            <person name="Prochnik S."/>
            <person name="Lindquist E."/>
            <person name="Dockter R.B."/>
            <person name="Adam C."/>
            <person name="Molina H."/>
            <person name="Bunkerborg J."/>
            <person name="Jin E."/>
            <person name="Buchheim M."/>
            <person name="Magnuson J."/>
        </authorList>
    </citation>
    <scope>NUCLEOTIDE SEQUENCE</scope>
    <source>
        <strain evidence="7">CCAP 19/18</strain>
    </source>
</reference>
<dbReference type="EMBL" id="MU069815">
    <property type="protein sequence ID" value="KAF5833367.1"/>
    <property type="molecule type" value="Genomic_DNA"/>
</dbReference>
<name>A0ABQ7GFI5_DUNSA</name>
<keyword evidence="1" id="KW-0547">Nucleotide-binding</keyword>
<dbReference type="PROSITE" id="PS51192">
    <property type="entry name" value="HELICASE_ATP_BIND_1"/>
    <property type="match status" value="1"/>
</dbReference>
<keyword evidence="4" id="KW-0067">ATP-binding</keyword>
<evidence type="ECO:0000313" key="8">
    <source>
        <dbReference type="Proteomes" id="UP000815325"/>
    </source>
</evidence>
<evidence type="ECO:0000259" key="6">
    <source>
        <dbReference type="PROSITE" id="PS51192"/>
    </source>
</evidence>
<dbReference type="PANTHER" id="PTHR12131">
    <property type="entry name" value="ATP-DEPENDENT RNA AND DNA HELICASE"/>
    <property type="match status" value="1"/>
</dbReference>
<sequence>MVMAEVSFALATRQSTVTSCRMLHANIQVLSHLCWEDGRGGTQVFVAGPMPLTFKCSMLTCRSLLQPTLLLGRQLRWSTHLRWPPGTATTPVTPCHANTQVFVAAHTSAGKTVVAEYAFALATRHCTRAIYTSPIKTISNQKFRDFSSKFDVGLLTGDVQINPTAPCLICTTEILRSMLYKGADVIRDVEWVVFDEVHYVNDVDRGVVWEEVIIMLPPHISMVLLSATLPNVMDFADWVGRIKRKVVHVTGTTKRPVPLQHSLYYAGELYTICTKDNSFAPEGVRNAMLAWKKKNEVPETPKEVKQARPTGRGTPMGGPNAAGRGGGGRGGGYSSGRGGSADKARQQVQGVYVFLR</sequence>
<evidence type="ECO:0000256" key="3">
    <source>
        <dbReference type="ARBA" id="ARBA00022806"/>
    </source>
</evidence>
<keyword evidence="8" id="KW-1185">Reference proteome</keyword>
<dbReference type="InterPro" id="IPR014001">
    <property type="entry name" value="Helicase_ATP-bd"/>
</dbReference>
<dbReference type="Pfam" id="PF00270">
    <property type="entry name" value="DEAD"/>
    <property type="match status" value="1"/>
</dbReference>
<dbReference type="Proteomes" id="UP000815325">
    <property type="component" value="Unassembled WGS sequence"/>
</dbReference>
<feature type="compositionally biased region" description="Gly residues" evidence="5">
    <location>
        <begin position="323"/>
        <end position="339"/>
    </location>
</feature>
<organism evidence="7 8">
    <name type="scientific">Dunaliella salina</name>
    <name type="common">Green alga</name>
    <name type="synonym">Protococcus salinus</name>
    <dbReference type="NCBI Taxonomy" id="3046"/>
    <lineage>
        <taxon>Eukaryota</taxon>
        <taxon>Viridiplantae</taxon>
        <taxon>Chlorophyta</taxon>
        <taxon>core chlorophytes</taxon>
        <taxon>Chlorophyceae</taxon>
        <taxon>CS clade</taxon>
        <taxon>Chlamydomonadales</taxon>
        <taxon>Dunaliellaceae</taxon>
        <taxon>Dunaliella</taxon>
    </lineage>
</organism>
<evidence type="ECO:0000256" key="4">
    <source>
        <dbReference type="ARBA" id="ARBA00022840"/>
    </source>
</evidence>
<feature type="region of interest" description="Disordered" evidence="5">
    <location>
        <begin position="295"/>
        <end position="345"/>
    </location>
</feature>
<keyword evidence="2 7" id="KW-0378">Hydrolase</keyword>
<feature type="domain" description="Helicase ATP-binding" evidence="6">
    <location>
        <begin position="92"/>
        <end position="247"/>
    </location>
</feature>
<dbReference type="InterPro" id="IPR011545">
    <property type="entry name" value="DEAD/DEAH_box_helicase_dom"/>
</dbReference>
<proteinExistence type="predicted"/>
<dbReference type="Gene3D" id="3.40.50.300">
    <property type="entry name" value="P-loop containing nucleotide triphosphate hydrolases"/>
    <property type="match status" value="1"/>
</dbReference>
<dbReference type="SMART" id="SM00487">
    <property type="entry name" value="DEXDc"/>
    <property type="match status" value="1"/>
</dbReference>